<dbReference type="PANTHER" id="PTHR38794:SF1">
    <property type="entry name" value="INTEGRAL MEMBRANE PROTEIN"/>
    <property type="match status" value="1"/>
</dbReference>
<feature type="transmembrane region" description="Helical" evidence="2">
    <location>
        <begin position="12"/>
        <end position="34"/>
    </location>
</feature>
<dbReference type="STRING" id="1448316.A0A395H6F5"/>
<reference evidence="4 5" key="1">
    <citation type="submission" date="2018-02" db="EMBL/GenBank/DDBJ databases">
        <title>The genomes of Aspergillus section Nigri reveals drivers in fungal speciation.</title>
        <authorList>
            <consortium name="DOE Joint Genome Institute"/>
            <person name="Vesth T.C."/>
            <person name="Nybo J."/>
            <person name="Theobald S."/>
            <person name="Brandl J."/>
            <person name="Frisvad J.C."/>
            <person name="Nielsen K.F."/>
            <person name="Lyhne E.K."/>
            <person name="Kogle M.E."/>
            <person name="Kuo A."/>
            <person name="Riley R."/>
            <person name="Clum A."/>
            <person name="Nolan M."/>
            <person name="Lipzen A."/>
            <person name="Salamov A."/>
            <person name="Henrissat B."/>
            <person name="Wiebenga A."/>
            <person name="De vries R.P."/>
            <person name="Grigoriev I.V."/>
            <person name="Mortensen U.H."/>
            <person name="Andersen M.R."/>
            <person name="Baker S.E."/>
        </authorList>
    </citation>
    <scope>NUCLEOTIDE SEQUENCE [LARGE SCALE GENOMIC DNA]</scope>
    <source>
        <strain evidence="4 5">CBS 121593</strain>
    </source>
</reference>
<dbReference type="InterPro" id="IPR049326">
    <property type="entry name" value="Rhodopsin_dom_fungi"/>
</dbReference>
<proteinExistence type="predicted"/>
<dbReference type="PANTHER" id="PTHR38794">
    <property type="entry name" value="INTEGRAL MEMBRANE PROTEIN"/>
    <property type="match status" value="1"/>
</dbReference>
<sequence length="372" mass="41028">MVVVTDTNRSPVIGILAWLFLVISILAGAARLVIKYAIARAFTMDDYLISVAMALSVLQTACVSIAARHGLGQEQSASSHGQLEAALKSVYAAEMLYVACLTFAKLSALMFMTFLMQRTRTVEWGLVVLISAWAVVAEFAVAFQCDLPRPWSWVDNKCFDREAWWQFFGAMNVLTELALIVVPSLLVLQIQMAVARKTVVIGCFLTRLLVVGAIVTELVYRDRSKNAQDPMLAVWVVTICAQLVQCLAIVAACIPHLKPFMDGLQSTGLRLYYLPGERSRRTDYAYGSKEQSVGHELSGLAGVVNRTTVLAGQRQRDWDDALSQTSQSRIIRETKTWVVEEQYHPEAAVSRITDNASSVSHGLPESTTSTTD</sequence>
<feature type="transmembrane region" description="Helical" evidence="2">
    <location>
        <begin position="232"/>
        <end position="254"/>
    </location>
</feature>
<gene>
    <name evidence="4" type="ORF">BO80DRAFT_349999</name>
</gene>
<keyword evidence="2" id="KW-1133">Transmembrane helix</keyword>
<evidence type="ECO:0000313" key="4">
    <source>
        <dbReference type="EMBL" id="RAL03502.1"/>
    </source>
</evidence>
<feature type="transmembrane region" description="Helical" evidence="2">
    <location>
        <begin position="122"/>
        <end position="143"/>
    </location>
</feature>
<dbReference type="GeneID" id="37220389"/>
<evidence type="ECO:0000259" key="3">
    <source>
        <dbReference type="Pfam" id="PF20684"/>
    </source>
</evidence>
<protein>
    <recommendedName>
        <fullName evidence="3">Rhodopsin domain-containing protein</fullName>
    </recommendedName>
</protein>
<feature type="compositionally biased region" description="Polar residues" evidence="1">
    <location>
        <begin position="352"/>
        <end position="372"/>
    </location>
</feature>
<feature type="transmembrane region" description="Helical" evidence="2">
    <location>
        <begin position="163"/>
        <end position="187"/>
    </location>
</feature>
<feature type="region of interest" description="Disordered" evidence="1">
    <location>
        <begin position="349"/>
        <end position="372"/>
    </location>
</feature>
<name>A0A395H6F5_9EURO</name>
<evidence type="ECO:0000256" key="2">
    <source>
        <dbReference type="SAM" id="Phobius"/>
    </source>
</evidence>
<dbReference type="VEuPathDB" id="FungiDB:BO80DRAFT_349999"/>
<dbReference type="EMBL" id="KZ824427">
    <property type="protein sequence ID" value="RAL03502.1"/>
    <property type="molecule type" value="Genomic_DNA"/>
</dbReference>
<accession>A0A395H6F5</accession>
<feature type="transmembrane region" description="Helical" evidence="2">
    <location>
        <begin position="95"/>
        <end position="115"/>
    </location>
</feature>
<keyword evidence="5" id="KW-1185">Reference proteome</keyword>
<dbReference type="AlphaFoldDB" id="A0A395H6F5"/>
<feature type="domain" description="Rhodopsin" evidence="3">
    <location>
        <begin position="30"/>
        <end position="261"/>
    </location>
</feature>
<dbReference type="Pfam" id="PF20684">
    <property type="entry name" value="Fung_rhodopsin"/>
    <property type="match status" value="1"/>
</dbReference>
<feature type="transmembrane region" description="Helical" evidence="2">
    <location>
        <begin position="46"/>
        <end position="67"/>
    </location>
</feature>
<evidence type="ECO:0000256" key="1">
    <source>
        <dbReference type="SAM" id="MobiDB-lite"/>
    </source>
</evidence>
<evidence type="ECO:0000313" key="5">
    <source>
        <dbReference type="Proteomes" id="UP000249402"/>
    </source>
</evidence>
<keyword evidence="2" id="KW-0472">Membrane</keyword>
<dbReference type="OrthoDB" id="3918601at2759"/>
<feature type="transmembrane region" description="Helical" evidence="2">
    <location>
        <begin position="199"/>
        <end position="220"/>
    </location>
</feature>
<organism evidence="4 5">
    <name type="scientific">Aspergillus ibericus CBS 121593</name>
    <dbReference type="NCBI Taxonomy" id="1448316"/>
    <lineage>
        <taxon>Eukaryota</taxon>
        <taxon>Fungi</taxon>
        <taxon>Dikarya</taxon>
        <taxon>Ascomycota</taxon>
        <taxon>Pezizomycotina</taxon>
        <taxon>Eurotiomycetes</taxon>
        <taxon>Eurotiomycetidae</taxon>
        <taxon>Eurotiales</taxon>
        <taxon>Aspergillaceae</taxon>
        <taxon>Aspergillus</taxon>
        <taxon>Aspergillus subgen. Circumdati</taxon>
    </lineage>
</organism>
<dbReference type="RefSeq" id="XP_025577829.1">
    <property type="nucleotide sequence ID" value="XM_025715524.1"/>
</dbReference>
<dbReference type="Proteomes" id="UP000249402">
    <property type="component" value="Unassembled WGS sequence"/>
</dbReference>
<keyword evidence="2" id="KW-0812">Transmembrane</keyword>